<evidence type="ECO:0000256" key="1">
    <source>
        <dbReference type="SAM" id="MobiDB-lite"/>
    </source>
</evidence>
<accession>A0ABW9XD71</accession>
<reference evidence="3" key="1">
    <citation type="submission" date="2020-01" db="EMBL/GenBank/DDBJ databases">
        <title>Sphingomonas sp. strain CSW-10.</title>
        <authorList>
            <person name="Chen W.-M."/>
        </authorList>
    </citation>
    <scope>NUCLEOTIDE SEQUENCE [LARGE SCALE GENOMIC DNA]</scope>
    <source>
        <strain evidence="3">FSY-8</strain>
    </source>
</reference>
<proteinExistence type="predicted"/>
<dbReference type="PROSITE" id="PS51257">
    <property type="entry name" value="PROKAR_LIPOPROTEIN"/>
    <property type="match status" value="1"/>
</dbReference>
<name>A0ABW9XD71_9SPHN</name>
<dbReference type="RefSeq" id="WP_161717758.1">
    <property type="nucleotide sequence ID" value="NZ_JAAAPO010000003.1"/>
</dbReference>
<dbReference type="EMBL" id="JAAAPO010000003">
    <property type="protein sequence ID" value="NBC36459.1"/>
    <property type="molecule type" value="Genomic_DNA"/>
</dbReference>
<keyword evidence="3" id="KW-1185">Reference proteome</keyword>
<sequence>MTVISRLSLRHYAACGLLAVLGGCGSMTDLKPKPGHDLPPAPYGRVYRPGSGELLQQGTQLRPGRNVETHTRSESRNDDPYDLPPQD</sequence>
<feature type="region of interest" description="Disordered" evidence="1">
    <location>
        <begin position="28"/>
        <end position="87"/>
    </location>
</feature>
<evidence type="ECO:0008006" key="4">
    <source>
        <dbReference type="Google" id="ProtNLM"/>
    </source>
</evidence>
<protein>
    <recommendedName>
        <fullName evidence="4">Lipoprotein</fullName>
    </recommendedName>
</protein>
<evidence type="ECO:0000313" key="2">
    <source>
        <dbReference type="EMBL" id="NBC36459.1"/>
    </source>
</evidence>
<organism evidence="2 3">
    <name type="scientific">Novosphingobium ovatum</name>
    <dbReference type="NCBI Taxonomy" id="1908523"/>
    <lineage>
        <taxon>Bacteria</taxon>
        <taxon>Pseudomonadati</taxon>
        <taxon>Pseudomonadota</taxon>
        <taxon>Alphaproteobacteria</taxon>
        <taxon>Sphingomonadales</taxon>
        <taxon>Sphingomonadaceae</taxon>
        <taxon>Novosphingobium</taxon>
    </lineage>
</organism>
<gene>
    <name evidence="2" type="ORF">GTZ99_07815</name>
</gene>
<comment type="caution">
    <text evidence="2">The sequence shown here is derived from an EMBL/GenBank/DDBJ whole genome shotgun (WGS) entry which is preliminary data.</text>
</comment>
<feature type="compositionally biased region" description="Basic and acidic residues" evidence="1">
    <location>
        <begin position="65"/>
        <end position="79"/>
    </location>
</feature>
<dbReference type="Proteomes" id="UP000753724">
    <property type="component" value="Unassembled WGS sequence"/>
</dbReference>
<evidence type="ECO:0000313" key="3">
    <source>
        <dbReference type="Proteomes" id="UP000753724"/>
    </source>
</evidence>